<comment type="caution">
    <text evidence="3">The sequence shown here is derived from an EMBL/GenBank/DDBJ whole genome shotgun (WGS) entry which is preliminary data.</text>
</comment>
<feature type="coiled-coil region" evidence="1">
    <location>
        <begin position="856"/>
        <end position="920"/>
    </location>
</feature>
<evidence type="ECO:0008006" key="5">
    <source>
        <dbReference type="Google" id="ProtNLM"/>
    </source>
</evidence>
<evidence type="ECO:0000256" key="1">
    <source>
        <dbReference type="SAM" id="Coils"/>
    </source>
</evidence>
<evidence type="ECO:0000313" key="3">
    <source>
        <dbReference type="EMBL" id="GJT41869.1"/>
    </source>
</evidence>
<protein>
    <recommendedName>
        <fullName evidence="5">Integrase, catalytic region, zinc finger, CCHC-type, peptidase aspartic, catalytic</fullName>
    </recommendedName>
</protein>
<feature type="compositionally biased region" description="Polar residues" evidence="2">
    <location>
        <begin position="224"/>
        <end position="233"/>
    </location>
</feature>
<evidence type="ECO:0000313" key="4">
    <source>
        <dbReference type="Proteomes" id="UP001151760"/>
    </source>
</evidence>
<reference evidence="3" key="1">
    <citation type="journal article" date="2022" name="Int. J. Mol. Sci.">
        <title>Draft Genome of Tanacetum Coccineum: Genomic Comparison of Closely Related Tanacetum-Family Plants.</title>
        <authorList>
            <person name="Yamashiro T."/>
            <person name="Shiraishi A."/>
            <person name="Nakayama K."/>
            <person name="Satake H."/>
        </authorList>
    </citation>
    <scope>NUCLEOTIDE SEQUENCE</scope>
</reference>
<dbReference type="Pfam" id="PF14223">
    <property type="entry name" value="Retrotran_gag_2"/>
    <property type="match status" value="1"/>
</dbReference>
<name>A0ABQ5DSN3_9ASTR</name>
<keyword evidence="1" id="KW-0175">Coiled coil</keyword>
<sequence>MGTFRETLAEGNEGALHLGLERPRVYSDLSPEDKERYNADIRATNILLQGLPKDIYSLINHYTDAKDIWDNVKMLLESSELTKEDRESQLYDDFEHFHQHKGETIHDYYVRFAKLINDMRNIKMTMSRMQLNSKFINNMLPEWGRFVTAVKLNRGLRDSNYDQLYAYLKQHEAHANEKKMMLERFTQPNVDPIALMSYGRQNRGQGNNAQGAGAAGYGGAQNRVGNANPGQARQNSEYFKDKMLLMQAQENRVALDEEQLLFIAGGQDNAIDEDVDEQPVQDLALNMDNVFQADECDAFDSDVDEAPTTQTMFMANLSSADPVYDEVGPSYDSDILSEVHDHDRYQDTVCEHNEEHEMHDDVQPTYIVDSHANYTSDSNMIPYNQYVKDNTMLVNTVVNNSLTAELATYKEQVELYERRARFKLTEREQKIDEQLRIVITDRNIKEENLKKELHSVKMQLASTINHNKSMVEEVTSLKKDFKQKENKHLKEFLDMKALKEKNKVAIGYKNPLCLTHAKQVQPALYNGYKIIKNNHVSALVHNTEDTLEIAEITRRKMNDKMKDPKCVTHKVKIASPDYSKENYLVTFTPQKQLTPEQIFWSQDLIKMKEEALKKQTTTSRPIKALMVYPPNTPATLVPRVLPTKSQVKINIFALIQLFSEFEKTYKKRITPTGLTEGERGFEQTKECYVTEVIPFFKTLKEHFEGIQKALTKEIKETKDIFEDLEAEVDQNVVNRKHDEIEWKNLLIVNDNLIADCLSKEVFYIAANYELTVSRVTEMHEAHTIVQTRCLELEAEHSKLRDKVKKDDHTELVKRFSDLEVNHLNLQLKYQNLKESFRNDPSPPARDTPDFDSVFVIEKIKASIQGKDNAIKKLRMQISQLKETRSEADRTLDFRTLDFQITQLTKKVSVLQEQNELFRAENEKVKQHYKELYDSIKIMCAKHIEQTTALLTENDNLKAQIHENLKCNTMKSVKPRVLAPGRYAIDVEPIPPHNSNSREVHLYYLKHLKESVETLCEIVKEAKVERPLDRSIISACRYTKHSQELLEYAIDTCPKAFNQRDKKHAPTLVIRKKQVTFDEQCVTLNSNTHKHVEQLNTQKTNVPVTPSTGVNCCTNASGS</sequence>
<feature type="region of interest" description="Disordered" evidence="2">
    <location>
        <begin position="206"/>
        <end position="233"/>
    </location>
</feature>
<proteinExistence type="predicted"/>
<dbReference type="Proteomes" id="UP001151760">
    <property type="component" value="Unassembled WGS sequence"/>
</dbReference>
<organism evidence="3 4">
    <name type="scientific">Tanacetum coccineum</name>
    <dbReference type="NCBI Taxonomy" id="301880"/>
    <lineage>
        <taxon>Eukaryota</taxon>
        <taxon>Viridiplantae</taxon>
        <taxon>Streptophyta</taxon>
        <taxon>Embryophyta</taxon>
        <taxon>Tracheophyta</taxon>
        <taxon>Spermatophyta</taxon>
        <taxon>Magnoliopsida</taxon>
        <taxon>eudicotyledons</taxon>
        <taxon>Gunneridae</taxon>
        <taxon>Pentapetalae</taxon>
        <taxon>asterids</taxon>
        <taxon>campanulids</taxon>
        <taxon>Asterales</taxon>
        <taxon>Asteraceae</taxon>
        <taxon>Asteroideae</taxon>
        <taxon>Anthemideae</taxon>
        <taxon>Anthemidinae</taxon>
        <taxon>Tanacetum</taxon>
    </lineage>
</organism>
<keyword evidence="4" id="KW-1185">Reference proteome</keyword>
<accession>A0ABQ5DSN3</accession>
<dbReference type="EMBL" id="BQNB010015596">
    <property type="protein sequence ID" value="GJT41869.1"/>
    <property type="molecule type" value="Genomic_DNA"/>
</dbReference>
<reference evidence="3" key="2">
    <citation type="submission" date="2022-01" db="EMBL/GenBank/DDBJ databases">
        <authorList>
            <person name="Yamashiro T."/>
            <person name="Shiraishi A."/>
            <person name="Satake H."/>
            <person name="Nakayama K."/>
        </authorList>
    </citation>
    <scope>NUCLEOTIDE SEQUENCE</scope>
</reference>
<evidence type="ECO:0000256" key="2">
    <source>
        <dbReference type="SAM" id="MobiDB-lite"/>
    </source>
</evidence>
<gene>
    <name evidence="3" type="ORF">Tco_0941734</name>
</gene>